<dbReference type="GO" id="GO:0004719">
    <property type="term" value="F:protein-L-isoaspartate (D-aspartate) O-methyltransferase activity"/>
    <property type="evidence" value="ECO:0007669"/>
    <property type="project" value="UniProtKB-UniRule"/>
</dbReference>
<comment type="caution">
    <text evidence="8">The sequence shown here is derived from an EMBL/GenBank/DDBJ whole genome shotgun (WGS) entry which is preliminary data.</text>
</comment>
<comment type="similarity">
    <text evidence="2 7">Belongs to the methyltransferase superfamily. L-isoaspartyl/D-aspartyl protein methyltransferase family.</text>
</comment>
<gene>
    <name evidence="8" type="primary">pcm_2</name>
    <name evidence="7" type="synonym">pcm</name>
    <name evidence="8" type="ORF">ENSA5_33380</name>
</gene>
<evidence type="ECO:0000256" key="6">
    <source>
        <dbReference type="ARBA" id="ARBA00022691"/>
    </source>
</evidence>
<protein>
    <recommendedName>
        <fullName evidence="7">Protein-L-isoaspartate O-methyltransferase</fullName>
        <ecNumber evidence="7">2.1.1.77</ecNumber>
    </recommendedName>
    <alternativeName>
        <fullName evidence="7">L-isoaspartyl protein carboxyl methyltransferase</fullName>
    </alternativeName>
    <alternativeName>
        <fullName evidence="7">Protein L-isoaspartyl methyltransferase</fullName>
    </alternativeName>
    <alternativeName>
        <fullName evidence="7">Protein-beta-aspartate methyltransferase</fullName>
        <shortName evidence="7">PIMT</shortName>
    </alternativeName>
</protein>
<dbReference type="RefSeq" id="WP_106392693.1">
    <property type="nucleotide sequence ID" value="NZ_PVNK01000153.1"/>
</dbReference>
<dbReference type="GO" id="GO:0032259">
    <property type="term" value="P:methylation"/>
    <property type="evidence" value="ECO:0007669"/>
    <property type="project" value="UniProtKB-KW"/>
</dbReference>
<dbReference type="Proteomes" id="UP000237968">
    <property type="component" value="Unassembled WGS sequence"/>
</dbReference>
<dbReference type="OrthoDB" id="9810066at2"/>
<dbReference type="PANTHER" id="PTHR11579:SF0">
    <property type="entry name" value="PROTEIN-L-ISOASPARTATE(D-ASPARTATE) O-METHYLTRANSFERASE"/>
    <property type="match status" value="1"/>
</dbReference>
<dbReference type="GO" id="GO:0005737">
    <property type="term" value="C:cytoplasm"/>
    <property type="evidence" value="ECO:0007669"/>
    <property type="project" value="UniProtKB-SubCell"/>
</dbReference>
<keyword evidence="6 7" id="KW-0949">S-adenosyl-L-methionine</keyword>
<dbReference type="AlphaFoldDB" id="A0A2S9XXT9"/>
<dbReference type="EC" id="2.1.1.77" evidence="7"/>
<dbReference type="PANTHER" id="PTHR11579">
    <property type="entry name" value="PROTEIN-L-ISOASPARTATE O-METHYLTRANSFERASE"/>
    <property type="match status" value="1"/>
</dbReference>
<evidence type="ECO:0000256" key="7">
    <source>
        <dbReference type="HAMAP-Rule" id="MF_00090"/>
    </source>
</evidence>
<proteinExistence type="inferred from homology"/>
<dbReference type="CDD" id="cd02440">
    <property type="entry name" value="AdoMet_MTases"/>
    <property type="match status" value="1"/>
</dbReference>
<evidence type="ECO:0000313" key="9">
    <source>
        <dbReference type="Proteomes" id="UP000237968"/>
    </source>
</evidence>
<accession>A0A2S9XXT9</accession>
<dbReference type="HAMAP" id="MF_00090">
    <property type="entry name" value="PIMT"/>
    <property type="match status" value="1"/>
</dbReference>
<dbReference type="EMBL" id="PVNK01000153">
    <property type="protein sequence ID" value="PRP97541.1"/>
    <property type="molecule type" value="Genomic_DNA"/>
</dbReference>
<dbReference type="GO" id="GO:0030091">
    <property type="term" value="P:protein repair"/>
    <property type="evidence" value="ECO:0007669"/>
    <property type="project" value="UniProtKB-UniRule"/>
</dbReference>
<sequence>MTHPRYGENVTDPDSRRRQMVERQISSRGIHNRRVLEALAAVPRERFVPPALRGSAFDDRALPIGHGVTISQPYIVALMSELAQIEAGDRVLEIGTGSGYQAAVLVELGAEVYSVERIAAIYEQTRRLFEELGIAERVHMRHGDGFEGWPEHAPFAAIVLTAAPDEIPPTLVEQLALGGRLVAPVGGRWVQSLVVIERTEAGEERREVADVAFVPMLSGLA</sequence>
<dbReference type="Gene3D" id="3.40.50.150">
    <property type="entry name" value="Vaccinia Virus protein VP39"/>
    <property type="match status" value="1"/>
</dbReference>
<dbReference type="FunFam" id="3.40.50.150:FF:000010">
    <property type="entry name" value="Protein-L-isoaspartate O-methyltransferase"/>
    <property type="match status" value="1"/>
</dbReference>
<keyword evidence="4 7" id="KW-0489">Methyltransferase</keyword>
<keyword evidence="3 7" id="KW-0963">Cytoplasm</keyword>
<dbReference type="SUPFAM" id="SSF53335">
    <property type="entry name" value="S-adenosyl-L-methionine-dependent methyltransferases"/>
    <property type="match status" value="1"/>
</dbReference>
<dbReference type="NCBIfam" id="TIGR00080">
    <property type="entry name" value="pimt"/>
    <property type="match status" value="1"/>
</dbReference>
<evidence type="ECO:0000256" key="4">
    <source>
        <dbReference type="ARBA" id="ARBA00022603"/>
    </source>
</evidence>
<keyword evidence="9" id="KW-1185">Reference proteome</keyword>
<feature type="active site" evidence="7">
    <location>
        <position position="71"/>
    </location>
</feature>
<evidence type="ECO:0000313" key="8">
    <source>
        <dbReference type="EMBL" id="PRP97541.1"/>
    </source>
</evidence>
<reference evidence="8 9" key="1">
    <citation type="submission" date="2018-03" db="EMBL/GenBank/DDBJ databases">
        <title>Draft Genome Sequences of the Obligatory Marine Myxobacteria Enhygromyxa salina SWB005.</title>
        <authorList>
            <person name="Poehlein A."/>
            <person name="Moghaddam J.A."/>
            <person name="Harms H."/>
            <person name="Alanjari M."/>
            <person name="Koenig G.M."/>
            <person name="Daniel R."/>
            <person name="Schaeberle T.F."/>
        </authorList>
    </citation>
    <scope>NUCLEOTIDE SEQUENCE [LARGE SCALE GENOMIC DNA]</scope>
    <source>
        <strain evidence="8 9">SWB005</strain>
    </source>
</reference>
<dbReference type="InterPro" id="IPR000682">
    <property type="entry name" value="PCMT"/>
</dbReference>
<dbReference type="NCBIfam" id="NF001453">
    <property type="entry name" value="PRK00312.1"/>
    <property type="match status" value="1"/>
</dbReference>
<name>A0A2S9XXT9_9BACT</name>
<organism evidence="8 9">
    <name type="scientific">Enhygromyxa salina</name>
    <dbReference type="NCBI Taxonomy" id="215803"/>
    <lineage>
        <taxon>Bacteria</taxon>
        <taxon>Pseudomonadati</taxon>
        <taxon>Myxococcota</taxon>
        <taxon>Polyangia</taxon>
        <taxon>Nannocystales</taxon>
        <taxon>Nannocystaceae</taxon>
        <taxon>Enhygromyxa</taxon>
    </lineage>
</organism>
<evidence type="ECO:0000256" key="3">
    <source>
        <dbReference type="ARBA" id="ARBA00022490"/>
    </source>
</evidence>
<comment type="subcellular location">
    <subcellularLocation>
        <location evidence="1 7">Cytoplasm</location>
    </subcellularLocation>
</comment>
<comment type="function">
    <text evidence="7">Catalyzes the methyl esterification of L-isoaspartyl residues in peptides and proteins that result from spontaneous decomposition of normal L-aspartyl and L-asparaginyl residues. It plays a role in the repair and/or degradation of damaged proteins.</text>
</comment>
<evidence type="ECO:0000256" key="5">
    <source>
        <dbReference type="ARBA" id="ARBA00022679"/>
    </source>
</evidence>
<evidence type="ECO:0000256" key="1">
    <source>
        <dbReference type="ARBA" id="ARBA00004496"/>
    </source>
</evidence>
<evidence type="ECO:0000256" key="2">
    <source>
        <dbReference type="ARBA" id="ARBA00005369"/>
    </source>
</evidence>
<comment type="catalytic activity">
    <reaction evidence="7">
        <text>[protein]-L-isoaspartate + S-adenosyl-L-methionine = [protein]-L-isoaspartate alpha-methyl ester + S-adenosyl-L-homocysteine</text>
        <dbReference type="Rhea" id="RHEA:12705"/>
        <dbReference type="Rhea" id="RHEA-COMP:12143"/>
        <dbReference type="Rhea" id="RHEA-COMP:12144"/>
        <dbReference type="ChEBI" id="CHEBI:57856"/>
        <dbReference type="ChEBI" id="CHEBI:59789"/>
        <dbReference type="ChEBI" id="CHEBI:90596"/>
        <dbReference type="ChEBI" id="CHEBI:90598"/>
        <dbReference type="EC" id="2.1.1.77"/>
    </reaction>
</comment>
<keyword evidence="5 7" id="KW-0808">Transferase</keyword>
<dbReference type="Pfam" id="PF01135">
    <property type="entry name" value="PCMT"/>
    <property type="match status" value="1"/>
</dbReference>
<dbReference type="InterPro" id="IPR029063">
    <property type="entry name" value="SAM-dependent_MTases_sf"/>
</dbReference>